<evidence type="ECO:0000313" key="3">
    <source>
        <dbReference type="Proteomes" id="UP000030752"/>
    </source>
</evidence>
<dbReference type="RefSeq" id="XP_008718179.1">
    <property type="nucleotide sequence ID" value="XM_008719957.1"/>
</dbReference>
<keyword evidence="3" id="KW-1185">Reference proteome</keyword>
<dbReference type="AlphaFoldDB" id="W2RUM9"/>
<reference evidence="2 3" key="1">
    <citation type="submission" date="2013-03" db="EMBL/GenBank/DDBJ databases">
        <title>The Genome Sequence of Phialophora europaea CBS 101466.</title>
        <authorList>
            <consortium name="The Broad Institute Genomics Platform"/>
            <person name="Cuomo C."/>
            <person name="de Hoog S."/>
            <person name="Gorbushina A."/>
            <person name="Walker B."/>
            <person name="Young S.K."/>
            <person name="Zeng Q."/>
            <person name="Gargeya S."/>
            <person name="Fitzgerald M."/>
            <person name="Haas B."/>
            <person name="Abouelleil A."/>
            <person name="Allen A.W."/>
            <person name="Alvarado L."/>
            <person name="Arachchi H.M."/>
            <person name="Berlin A.M."/>
            <person name="Chapman S.B."/>
            <person name="Gainer-Dewar J."/>
            <person name="Goldberg J."/>
            <person name="Griggs A."/>
            <person name="Gujja S."/>
            <person name="Hansen M."/>
            <person name="Howarth C."/>
            <person name="Imamovic A."/>
            <person name="Ireland A."/>
            <person name="Larimer J."/>
            <person name="McCowan C."/>
            <person name="Murphy C."/>
            <person name="Pearson M."/>
            <person name="Poon T.W."/>
            <person name="Priest M."/>
            <person name="Roberts A."/>
            <person name="Saif S."/>
            <person name="Shea T."/>
            <person name="Sisk P."/>
            <person name="Sykes S."/>
            <person name="Wortman J."/>
            <person name="Nusbaum C."/>
            <person name="Birren B."/>
        </authorList>
    </citation>
    <scope>NUCLEOTIDE SEQUENCE [LARGE SCALE GENOMIC DNA]</scope>
    <source>
        <strain evidence="2 3">CBS 101466</strain>
    </source>
</reference>
<accession>W2RUM9</accession>
<sequence>MSYLKDLEGLDLSAPCNHETFLNDTLNGDLAGAGATFNTTRASSPSKNKDESWIDARNMPCTAHTPNSHDASPVSPRRQLYATSRPSPAEHVEIHSSSTNLTVAISGSNFRVIAENGRLIIEPLRKNLSEKYDVASSARLRYEQRELLRYQHVKELNPASRLRLTKQNLLRTTVPRFGQKGLLWKLVCPFAYDGLQRFDSYLVPQLRTINIRPRKYESGWMIPETLIIGSTLPVLTNATSKVVKVLHELNDSAEFPGLKADSISATAWFPQSKEHIEKNCQLFCTGEVRVMVCTLDHAADLIALGVGQVWWLNLKAQEELWSKIESFLSEVEDWDGLLPESVEITVCLGREDKTEASKILSWLRDKMPKHYIRGMNEVEEQFPSSIPL</sequence>
<dbReference type="VEuPathDB" id="FungiDB:HMPREF1541_05617"/>
<evidence type="ECO:0000313" key="2">
    <source>
        <dbReference type="EMBL" id="ETN39394.1"/>
    </source>
</evidence>
<dbReference type="HOGENOM" id="CLU_711762_0_0_1"/>
<gene>
    <name evidence="2" type="ORF">HMPREF1541_05617</name>
</gene>
<protein>
    <submittedName>
        <fullName evidence="2">Uncharacterized protein</fullName>
    </submittedName>
</protein>
<name>W2RUM9_CYPE1</name>
<feature type="region of interest" description="Disordered" evidence="1">
    <location>
        <begin position="58"/>
        <end position="96"/>
    </location>
</feature>
<dbReference type="EMBL" id="KB822721">
    <property type="protein sequence ID" value="ETN39394.1"/>
    <property type="molecule type" value="Genomic_DNA"/>
</dbReference>
<dbReference type="Proteomes" id="UP000030752">
    <property type="component" value="Unassembled WGS sequence"/>
</dbReference>
<proteinExistence type="predicted"/>
<organism evidence="2 3">
    <name type="scientific">Cyphellophora europaea (strain CBS 101466)</name>
    <name type="common">Phialophora europaea</name>
    <dbReference type="NCBI Taxonomy" id="1220924"/>
    <lineage>
        <taxon>Eukaryota</taxon>
        <taxon>Fungi</taxon>
        <taxon>Dikarya</taxon>
        <taxon>Ascomycota</taxon>
        <taxon>Pezizomycotina</taxon>
        <taxon>Eurotiomycetes</taxon>
        <taxon>Chaetothyriomycetidae</taxon>
        <taxon>Chaetothyriales</taxon>
        <taxon>Cyphellophoraceae</taxon>
        <taxon>Cyphellophora</taxon>
    </lineage>
</organism>
<evidence type="ECO:0000256" key="1">
    <source>
        <dbReference type="SAM" id="MobiDB-lite"/>
    </source>
</evidence>
<dbReference type="GeneID" id="19972956"/>
<dbReference type="InParanoid" id="W2RUM9"/>